<comment type="caution">
    <text evidence="1">The sequence shown here is derived from an EMBL/GenBank/DDBJ whole genome shotgun (WGS) entry which is preliminary data.</text>
</comment>
<sequence>MTRSFMFRNRLLAFLLILILSVSIIAPALAYDDGTLYNGCNGEEVKAMQQALINLGFLEGKADGKFGDKTEEAVKAFQRKNGLTPDGLAGKKTRSMLDSAKKGSNSTPATGKAAKSPVYSEGTLYNGCSGDEVKTMQEALIALGYLEGNADGKFGNKTEKAVRTFQQKNGLDPDGLAGRKTRSVLELAHKRLSAPMEMTAEEAQVYDEREGIDWAPFENKAKQVLTNEGHSIDGLNYIAHSYAPKGNSALRYDYYQLTFYKSKETSTFNSTYTVGFDPKGKLVHMYADDHGGKKLTHEDDPTAEDVDKDLMNRAKEEIKSFLKRYGYSSLAKKVSKLEISQISVSNDNVDTYYTLSGPFMIRLRVAPSVRVDYFLAD</sequence>
<accession>A0AC61PPF6</accession>
<name>A0AC61PPF6_9FIRM</name>
<protein>
    <submittedName>
        <fullName evidence="1">Peptidoglycan-binding (PGRP) domain of peptidoglycan hydrolases-containing protein</fullName>
    </submittedName>
</protein>
<evidence type="ECO:0000313" key="1">
    <source>
        <dbReference type="EMBL" id="SMC81363.1"/>
    </source>
</evidence>
<dbReference type="Proteomes" id="UP000192328">
    <property type="component" value="Unassembled WGS sequence"/>
</dbReference>
<proteinExistence type="predicted"/>
<evidence type="ECO:0000313" key="2">
    <source>
        <dbReference type="Proteomes" id="UP000192328"/>
    </source>
</evidence>
<gene>
    <name evidence="1" type="ORF">SAMN06297397_2681</name>
</gene>
<organism evidence="1 2">
    <name type="scientific">Aristaeella lactis</name>
    <dbReference type="NCBI Taxonomy" id="3046383"/>
    <lineage>
        <taxon>Bacteria</taxon>
        <taxon>Bacillati</taxon>
        <taxon>Bacillota</taxon>
        <taxon>Clostridia</taxon>
        <taxon>Eubacteriales</taxon>
        <taxon>Aristaeellaceae</taxon>
        <taxon>Aristaeella</taxon>
    </lineage>
</organism>
<keyword evidence="2" id="KW-1185">Reference proteome</keyword>
<keyword evidence="1" id="KW-0378">Hydrolase</keyword>
<dbReference type="EMBL" id="FWXZ01000006">
    <property type="protein sequence ID" value="SMC81363.1"/>
    <property type="molecule type" value="Genomic_DNA"/>
</dbReference>
<reference evidence="1" key="1">
    <citation type="submission" date="2017-04" db="EMBL/GenBank/DDBJ databases">
        <authorList>
            <person name="Varghese N."/>
            <person name="Submissions S."/>
        </authorList>
    </citation>
    <scope>NUCLEOTIDE SEQUENCE</scope>
    <source>
        <strain evidence="1">WTE2008</strain>
    </source>
</reference>